<accession>A0A9W6PXS3</accession>
<evidence type="ECO:0000313" key="14">
    <source>
        <dbReference type="EMBL" id="GLW64838.1"/>
    </source>
</evidence>
<keyword evidence="8 10" id="KW-0472">Membrane</keyword>
<comment type="caution">
    <text evidence="14">The sequence shown here is derived from an EMBL/GenBank/DDBJ whole genome shotgun (WGS) entry which is preliminary data.</text>
</comment>
<feature type="domain" description="CBS" evidence="12">
    <location>
        <begin position="222"/>
        <end position="282"/>
    </location>
</feature>
<evidence type="ECO:0000313" key="15">
    <source>
        <dbReference type="Proteomes" id="UP001165124"/>
    </source>
</evidence>
<feature type="domain" description="CBS" evidence="12">
    <location>
        <begin position="285"/>
        <end position="342"/>
    </location>
</feature>
<dbReference type="GO" id="GO:0050660">
    <property type="term" value="F:flavin adenine dinucleotide binding"/>
    <property type="evidence" value="ECO:0007669"/>
    <property type="project" value="InterPro"/>
</dbReference>
<dbReference type="InterPro" id="IPR005170">
    <property type="entry name" value="Transptr-assoc_dom"/>
</dbReference>
<evidence type="ECO:0000256" key="6">
    <source>
        <dbReference type="ARBA" id="ARBA00022989"/>
    </source>
</evidence>
<dbReference type="RefSeq" id="WP_067907224.1">
    <property type="nucleotide sequence ID" value="NZ_BSRZ01000006.1"/>
</dbReference>
<keyword evidence="6 10" id="KW-1133">Transmembrane helix</keyword>
<feature type="transmembrane region" description="Helical" evidence="11">
    <location>
        <begin position="59"/>
        <end position="79"/>
    </location>
</feature>
<dbReference type="SUPFAM" id="SSF56176">
    <property type="entry name" value="FAD-binding/transporter-associated domain-like"/>
    <property type="match status" value="1"/>
</dbReference>
<evidence type="ECO:0000256" key="4">
    <source>
        <dbReference type="ARBA" id="ARBA00022692"/>
    </source>
</evidence>
<evidence type="ECO:0000256" key="3">
    <source>
        <dbReference type="ARBA" id="ARBA00022475"/>
    </source>
</evidence>
<evidence type="ECO:0000259" key="13">
    <source>
        <dbReference type="PROSITE" id="PS51846"/>
    </source>
</evidence>
<dbReference type="SUPFAM" id="SSF54631">
    <property type="entry name" value="CBS-domain pair"/>
    <property type="match status" value="1"/>
</dbReference>
<dbReference type="CDD" id="cd04590">
    <property type="entry name" value="CBS_pair_CorC_HlyC_assoc"/>
    <property type="match status" value="1"/>
</dbReference>
<dbReference type="PANTHER" id="PTHR43099:SF6">
    <property type="entry name" value="UPF0053 PROTEIN RV1842C"/>
    <property type="match status" value="1"/>
</dbReference>
<keyword evidence="4 10" id="KW-0812">Transmembrane</keyword>
<dbReference type="GO" id="GO:0005886">
    <property type="term" value="C:plasma membrane"/>
    <property type="evidence" value="ECO:0007669"/>
    <property type="project" value="UniProtKB-SubCell"/>
</dbReference>
<dbReference type="AlphaFoldDB" id="A0A9W6PXS3"/>
<dbReference type="Pfam" id="PF01595">
    <property type="entry name" value="CNNM"/>
    <property type="match status" value="1"/>
</dbReference>
<dbReference type="InterPro" id="IPR016169">
    <property type="entry name" value="FAD-bd_PCMH_sub2"/>
</dbReference>
<dbReference type="PANTHER" id="PTHR43099">
    <property type="entry name" value="UPF0053 PROTEIN YRKA"/>
    <property type="match status" value="1"/>
</dbReference>
<comment type="similarity">
    <text evidence="2">Belongs to the UPF0053 family.</text>
</comment>
<dbReference type="SMART" id="SM01091">
    <property type="entry name" value="CorC_HlyC"/>
    <property type="match status" value="1"/>
</dbReference>
<keyword evidence="3" id="KW-1003">Cell membrane</keyword>
<evidence type="ECO:0000259" key="12">
    <source>
        <dbReference type="PROSITE" id="PS51371"/>
    </source>
</evidence>
<evidence type="ECO:0000256" key="9">
    <source>
        <dbReference type="PROSITE-ProRule" id="PRU00703"/>
    </source>
</evidence>
<organism evidence="14 15">
    <name type="scientific">Actinomadura rubrobrunea</name>
    <dbReference type="NCBI Taxonomy" id="115335"/>
    <lineage>
        <taxon>Bacteria</taxon>
        <taxon>Bacillati</taxon>
        <taxon>Actinomycetota</taxon>
        <taxon>Actinomycetes</taxon>
        <taxon>Streptosporangiales</taxon>
        <taxon>Thermomonosporaceae</taxon>
        <taxon>Actinomadura</taxon>
    </lineage>
</organism>
<dbReference type="InterPro" id="IPR051676">
    <property type="entry name" value="UPF0053_domain"/>
</dbReference>
<evidence type="ECO:0000256" key="5">
    <source>
        <dbReference type="ARBA" id="ARBA00022737"/>
    </source>
</evidence>
<dbReference type="Pfam" id="PF00571">
    <property type="entry name" value="CBS"/>
    <property type="match status" value="1"/>
</dbReference>
<dbReference type="Pfam" id="PF03471">
    <property type="entry name" value="CorC_HlyC"/>
    <property type="match status" value="1"/>
</dbReference>
<gene>
    <name evidence="14" type="ORF">Arub01_30820</name>
</gene>
<name>A0A9W6PXS3_9ACTN</name>
<evidence type="ECO:0000256" key="11">
    <source>
        <dbReference type="SAM" id="Phobius"/>
    </source>
</evidence>
<dbReference type="EMBL" id="BSRZ01000006">
    <property type="protein sequence ID" value="GLW64838.1"/>
    <property type="molecule type" value="Genomic_DNA"/>
</dbReference>
<evidence type="ECO:0000256" key="8">
    <source>
        <dbReference type="ARBA" id="ARBA00023136"/>
    </source>
</evidence>
<feature type="transmembrane region" description="Helical" evidence="11">
    <location>
        <begin position="91"/>
        <end position="116"/>
    </location>
</feature>
<evidence type="ECO:0000256" key="7">
    <source>
        <dbReference type="ARBA" id="ARBA00023122"/>
    </source>
</evidence>
<dbReference type="Gene3D" id="3.30.465.10">
    <property type="match status" value="1"/>
</dbReference>
<sequence>MLSAALGVLAVVLLTAATGYFVAQEFAYVAADRSRLAQAAERGDRAAARALKVLGRLSFMLSGAQLGITMTTLVVGFIAEPALAGLIEPVLPLAGVPAGAAGAIALATGFVLATLIQMLLGELFPKNLALARAESLARALAASTLAYLAVFGPLIRLFDKSAERLLRAVGVEPVQELPGGATLEELGDIIGRSHSAGHLPADLSGLLERAVTFGDRTADEVMVPRTRVQALSGDAAVADLVELIRRTGHTAYPVWDGEVDDVIGVAGVREVADDGLDPATPVREIARPALLVPGSQPLYGVIERMRETGEEFACVVDEYGGLAGILTFEDVAEELVGEIVDETDVGESAPAAAPDGSWLVDAGMRIDEVVRLTGIELPEGEAYDTLGGLVMARLRRLPAPGDRVVVDLDPVGRAEIEVVTVDRRVARQVRLRAVAPEPAVPGDLAAVES</sequence>
<dbReference type="Proteomes" id="UP001165124">
    <property type="component" value="Unassembled WGS sequence"/>
</dbReference>
<evidence type="ECO:0000256" key="2">
    <source>
        <dbReference type="ARBA" id="ARBA00006337"/>
    </source>
</evidence>
<dbReference type="PROSITE" id="PS51846">
    <property type="entry name" value="CNNM"/>
    <property type="match status" value="1"/>
</dbReference>
<dbReference type="InterPro" id="IPR002550">
    <property type="entry name" value="CNNM"/>
</dbReference>
<keyword evidence="7 9" id="KW-0129">CBS domain</keyword>
<dbReference type="InterPro" id="IPR000644">
    <property type="entry name" value="CBS_dom"/>
</dbReference>
<evidence type="ECO:0000256" key="10">
    <source>
        <dbReference type="PROSITE-ProRule" id="PRU01193"/>
    </source>
</evidence>
<dbReference type="InterPro" id="IPR046342">
    <property type="entry name" value="CBS_dom_sf"/>
</dbReference>
<dbReference type="InterPro" id="IPR036318">
    <property type="entry name" value="FAD-bd_PCMH-like_sf"/>
</dbReference>
<keyword evidence="5" id="KW-0677">Repeat</keyword>
<protein>
    <submittedName>
        <fullName evidence="14">Membrane protein</fullName>
    </submittedName>
</protein>
<feature type="transmembrane region" description="Helical" evidence="11">
    <location>
        <begin position="136"/>
        <end position="158"/>
    </location>
</feature>
<proteinExistence type="inferred from homology"/>
<evidence type="ECO:0000256" key="1">
    <source>
        <dbReference type="ARBA" id="ARBA00004651"/>
    </source>
</evidence>
<comment type="subcellular location">
    <subcellularLocation>
        <location evidence="1">Cell membrane</location>
        <topology evidence="1">Multi-pass membrane protein</topology>
    </subcellularLocation>
</comment>
<reference evidence="14" key="1">
    <citation type="submission" date="2023-02" db="EMBL/GenBank/DDBJ databases">
        <title>Actinomadura rubrobrunea NBRC 14622.</title>
        <authorList>
            <person name="Ichikawa N."/>
            <person name="Sato H."/>
            <person name="Tonouchi N."/>
        </authorList>
    </citation>
    <scope>NUCLEOTIDE SEQUENCE</scope>
    <source>
        <strain evidence="14">NBRC 14622</strain>
    </source>
</reference>
<dbReference type="PROSITE" id="PS51371">
    <property type="entry name" value="CBS"/>
    <property type="match status" value="2"/>
</dbReference>
<feature type="domain" description="CNNM transmembrane" evidence="13">
    <location>
        <begin position="1"/>
        <end position="220"/>
    </location>
</feature>
<dbReference type="Gene3D" id="3.10.580.10">
    <property type="entry name" value="CBS-domain"/>
    <property type="match status" value="1"/>
</dbReference>
<dbReference type="InterPro" id="IPR044751">
    <property type="entry name" value="Ion_transp-like_CBS"/>
</dbReference>
<keyword evidence="15" id="KW-1185">Reference proteome</keyword>